<dbReference type="Proteomes" id="UP000649573">
    <property type="component" value="Unassembled WGS sequence"/>
</dbReference>
<dbReference type="InterPro" id="IPR000086">
    <property type="entry name" value="NUDIX_hydrolase_dom"/>
</dbReference>
<accession>A0ABQ2UQ74</accession>
<keyword evidence="2 4" id="KW-0378">Hydrolase</keyword>
<dbReference type="Pfam" id="PF00293">
    <property type="entry name" value="NUDIX"/>
    <property type="match status" value="1"/>
</dbReference>
<proteinExistence type="predicted"/>
<dbReference type="InterPro" id="IPR015797">
    <property type="entry name" value="NUDIX_hydrolase-like_dom_sf"/>
</dbReference>
<dbReference type="PANTHER" id="PTHR11839">
    <property type="entry name" value="UDP/ADP-SUGAR PYROPHOSPHATASE"/>
    <property type="match status" value="1"/>
</dbReference>
<organism evidence="4 5">
    <name type="scientific">Lentzea flava</name>
    <dbReference type="NCBI Taxonomy" id="103732"/>
    <lineage>
        <taxon>Bacteria</taxon>
        <taxon>Bacillati</taxon>
        <taxon>Actinomycetota</taxon>
        <taxon>Actinomycetes</taxon>
        <taxon>Pseudonocardiales</taxon>
        <taxon>Pseudonocardiaceae</taxon>
        <taxon>Lentzea</taxon>
    </lineage>
</organism>
<dbReference type="InterPro" id="IPR020084">
    <property type="entry name" value="NUDIX_hydrolase_CS"/>
</dbReference>
<evidence type="ECO:0000313" key="5">
    <source>
        <dbReference type="Proteomes" id="UP000649573"/>
    </source>
</evidence>
<dbReference type="Gene3D" id="3.90.79.10">
    <property type="entry name" value="Nucleoside Triphosphate Pyrophosphohydrolase"/>
    <property type="match status" value="1"/>
</dbReference>
<dbReference type="SUPFAM" id="SSF55811">
    <property type="entry name" value="Nudix"/>
    <property type="match status" value="1"/>
</dbReference>
<sequence>MTEYPEELKWKVHGERTIYDNRWIKLNLVDVEPPDGSRFEHHVVKLDRVAVALLVNEKEEVLTLWRYRFAVDQWGYELIGGLVEAGEDPSATAKREAEEETGWRPIGEPEHIVNFQPLPGMVDAQVDAYLWRDFEKVGEPTDGEEAARLEWVPADRLLGLVKQGEVLGSGAIIPVLYYLASRNAGGAPAAG</sequence>
<dbReference type="PROSITE" id="PS00893">
    <property type="entry name" value="NUDIX_BOX"/>
    <property type="match status" value="1"/>
</dbReference>
<feature type="domain" description="Nudix hydrolase" evidence="3">
    <location>
        <begin position="45"/>
        <end position="178"/>
    </location>
</feature>
<dbReference type="GO" id="GO:0016787">
    <property type="term" value="F:hydrolase activity"/>
    <property type="evidence" value="ECO:0007669"/>
    <property type="project" value="UniProtKB-KW"/>
</dbReference>
<reference evidence="5" key="1">
    <citation type="journal article" date="2019" name="Int. J. Syst. Evol. Microbiol.">
        <title>The Global Catalogue of Microorganisms (GCM) 10K type strain sequencing project: providing services to taxonomists for standard genome sequencing and annotation.</title>
        <authorList>
            <consortium name="The Broad Institute Genomics Platform"/>
            <consortium name="The Broad Institute Genome Sequencing Center for Infectious Disease"/>
            <person name="Wu L."/>
            <person name="Ma J."/>
        </authorList>
    </citation>
    <scope>NUCLEOTIDE SEQUENCE [LARGE SCALE GENOMIC DNA]</scope>
    <source>
        <strain evidence="5">JCM 3296</strain>
    </source>
</reference>
<dbReference type="CDD" id="cd03424">
    <property type="entry name" value="NUDIX_ADPRase_Nudt5_UGPPase_Nudt14"/>
    <property type="match status" value="1"/>
</dbReference>
<comment type="cofactor">
    <cofactor evidence="1">
        <name>Mg(2+)</name>
        <dbReference type="ChEBI" id="CHEBI:18420"/>
    </cofactor>
</comment>
<evidence type="ECO:0000259" key="3">
    <source>
        <dbReference type="PROSITE" id="PS51462"/>
    </source>
</evidence>
<keyword evidence="5" id="KW-1185">Reference proteome</keyword>
<name>A0ABQ2UQ74_9PSEU</name>
<dbReference type="PROSITE" id="PS51462">
    <property type="entry name" value="NUDIX"/>
    <property type="match status" value="1"/>
</dbReference>
<comment type="caution">
    <text evidence="4">The sequence shown here is derived from an EMBL/GenBank/DDBJ whole genome shotgun (WGS) entry which is preliminary data.</text>
</comment>
<gene>
    <name evidence="4" type="ORF">GCM10010178_45330</name>
</gene>
<dbReference type="RefSeq" id="WP_189255700.1">
    <property type="nucleotide sequence ID" value="NZ_BMRE01000019.1"/>
</dbReference>
<dbReference type="EMBL" id="BMRE01000019">
    <property type="protein sequence ID" value="GGU47530.1"/>
    <property type="molecule type" value="Genomic_DNA"/>
</dbReference>
<dbReference type="PANTHER" id="PTHR11839:SF18">
    <property type="entry name" value="NUDIX HYDROLASE DOMAIN-CONTAINING PROTEIN"/>
    <property type="match status" value="1"/>
</dbReference>
<evidence type="ECO:0000313" key="4">
    <source>
        <dbReference type="EMBL" id="GGU47530.1"/>
    </source>
</evidence>
<evidence type="ECO:0000256" key="1">
    <source>
        <dbReference type="ARBA" id="ARBA00001946"/>
    </source>
</evidence>
<protein>
    <submittedName>
        <fullName evidence="4">NUDIX hydrolase</fullName>
    </submittedName>
</protein>
<evidence type="ECO:0000256" key="2">
    <source>
        <dbReference type="ARBA" id="ARBA00022801"/>
    </source>
</evidence>